<accession>A0A6J5QCD0</accession>
<name>A0A6J5QCD0_9CAUD</name>
<gene>
    <name evidence="1" type="ORF">UFOVP1071_110</name>
</gene>
<organism evidence="1">
    <name type="scientific">uncultured Caudovirales phage</name>
    <dbReference type="NCBI Taxonomy" id="2100421"/>
    <lineage>
        <taxon>Viruses</taxon>
        <taxon>Duplodnaviria</taxon>
        <taxon>Heunggongvirae</taxon>
        <taxon>Uroviricota</taxon>
        <taxon>Caudoviricetes</taxon>
        <taxon>Peduoviridae</taxon>
        <taxon>Maltschvirus</taxon>
        <taxon>Maltschvirus maltsch</taxon>
    </lineage>
</organism>
<evidence type="ECO:0000313" key="1">
    <source>
        <dbReference type="EMBL" id="CAB4181999.1"/>
    </source>
</evidence>
<protein>
    <submittedName>
        <fullName evidence="1">Uncharacterized protein</fullName>
    </submittedName>
</protein>
<proteinExistence type="predicted"/>
<dbReference type="EMBL" id="LR797022">
    <property type="protein sequence ID" value="CAB4181999.1"/>
    <property type="molecule type" value="Genomic_DNA"/>
</dbReference>
<sequence length="423" mass="46834">MKSFYQYLLEEVNEDKLKHLQHINRLPITGSHEGVARAINSLEATASHLTGQETLGHTFKTKIDGAPSVVMGHHPETGQYFVGTKSVFNKDPKVNFTHEDIDRNHGHAPGLAAKLHDLLDHGQKILPDRKSVGGRFPDQVHQGDFTHSGKKDIQVEHGKVKYQPNTVEYSHDKDSAEGKKALAAKIGLAMHTRYKGNDLASMVATPDVRDSDFKSHPDVDMMSTDFKANPDHFTPEDQREFHAHKELARKTYASMKPEALDAIGGHAIPLETYMNGIIRRNATRDLKSRPEEGSVDGYIQHLTGAAQKDMDKVKTQAAKDKRSAALNDQLQYVHQNRDHFQKGMDLDKHLANAKNVLVKVMDKSKTAGTTIGGIATGHEGYVHTDDQGNMQKLVDQSPPTQDKPGGFAGYNLAGYGFMSKAKK</sequence>
<dbReference type="InterPro" id="IPR046234">
    <property type="entry name" value="DUF6267"/>
</dbReference>
<dbReference type="Pfam" id="PF19782">
    <property type="entry name" value="DUF6267"/>
    <property type="match status" value="1"/>
</dbReference>
<reference evidence="1" key="1">
    <citation type="submission" date="2020-05" db="EMBL/GenBank/DDBJ databases">
        <authorList>
            <person name="Chiriac C."/>
            <person name="Salcher M."/>
            <person name="Ghai R."/>
            <person name="Kavagutti S V."/>
        </authorList>
    </citation>
    <scope>NUCLEOTIDE SEQUENCE</scope>
</reference>